<organism evidence="3 4">
    <name type="scientific">Cytobacillus purgationiresistens</name>
    <dbReference type="NCBI Taxonomy" id="863449"/>
    <lineage>
        <taxon>Bacteria</taxon>
        <taxon>Bacillati</taxon>
        <taxon>Bacillota</taxon>
        <taxon>Bacilli</taxon>
        <taxon>Bacillales</taxon>
        <taxon>Bacillaceae</taxon>
        <taxon>Cytobacillus</taxon>
    </lineage>
</organism>
<dbReference type="Gene3D" id="3.40.50.1390">
    <property type="entry name" value="Resolvase, N-terminal catalytic domain"/>
    <property type="match status" value="1"/>
</dbReference>
<comment type="similarity">
    <text evidence="1">Belongs to the site-specific recombinase resolvase family.</text>
</comment>
<protein>
    <submittedName>
        <fullName evidence="3">DNA invertase Pin-like site-specific DNA recombinase</fullName>
    </submittedName>
</protein>
<feature type="domain" description="Resolvase/invertase-type recombinase catalytic" evidence="2">
    <location>
        <begin position="1"/>
        <end position="148"/>
    </location>
</feature>
<reference evidence="3 4" key="1">
    <citation type="submission" date="2023-07" db="EMBL/GenBank/DDBJ databases">
        <title>Genomic Encyclopedia of Type Strains, Phase IV (KMG-IV): sequencing the most valuable type-strain genomes for metagenomic binning, comparative biology and taxonomic classification.</title>
        <authorList>
            <person name="Goeker M."/>
        </authorList>
    </citation>
    <scope>NUCLEOTIDE SEQUENCE [LARGE SCALE GENOMIC DNA]</scope>
    <source>
        <strain evidence="3 4">DSM 23494</strain>
    </source>
</reference>
<evidence type="ECO:0000313" key="3">
    <source>
        <dbReference type="EMBL" id="MDQ0271180.1"/>
    </source>
</evidence>
<dbReference type="PANTHER" id="PTHR30461">
    <property type="entry name" value="DNA-INVERTASE FROM LAMBDOID PROPHAGE"/>
    <property type="match status" value="1"/>
</dbReference>
<accession>A0ABU0AIU4</accession>
<name>A0ABU0AIU4_9BACI</name>
<dbReference type="InterPro" id="IPR050639">
    <property type="entry name" value="SSR_resolvase"/>
</dbReference>
<evidence type="ECO:0000313" key="4">
    <source>
        <dbReference type="Proteomes" id="UP001238088"/>
    </source>
</evidence>
<dbReference type="PROSITE" id="PS51736">
    <property type="entry name" value="RECOMBINASES_3"/>
    <property type="match status" value="1"/>
</dbReference>
<keyword evidence="4" id="KW-1185">Reference proteome</keyword>
<dbReference type="SUPFAM" id="SSF53041">
    <property type="entry name" value="Resolvase-like"/>
    <property type="match status" value="1"/>
</dbReference>
<evidence type="ECO:0000256" key="1">
    <source>
        <dbReference type="ARBA" id="ARBA00009913"/>
    </source>
</evidence>
<evidence type="ECO:0000259" key="2">
    <source>
        <dbReference type="PROSITE" id="PS51736"/>
    </source>
</evidence>
<dbReference type="RefSeq" id="WP_251162682.1">
    <property type="nucleotide sequence ID" value="NZ_JAUSUB010000013.1"/>
</dbReference>
<dbReference type="PANTHER" id="PTHR30461:SF26">
    <property type="entry name" value="RESOLVASE HOMOLOG YNEB"/>
    <property type="match status" value="1"/>
</dbReference>
<proteinExistence type="inferred from homology"/>
<dbReference type="Pfam" id="PF00239">
    <property type="entry name" value="Resolvase"/>
    <property type="match status" value="1"/>
</dbReference>
<dbReference type="EMBL" id="JAUSUB010000013">
    <property type="protein sequence ID" value="MDQ0271180.1"/>
    <property type="molecule type" value="Genomic_DNA"/>
</dbReference>
<dbReference type="GeneID" id="97214838"/>
<comment type="caution">
    <text evidence="3">The sequence shown here is derived from an EMBL/GenBank/DDBJ whole genome shotgun (WGS) entry which is preliminary data.</text>
</comment>
<dbReference type="SMART" id="SM00857">
    <property type="entry name" value="Resolvase"/>
    <property type="match status" value="1"/>
</dbReference>
<gene>
    <name evidence="3" type="ORF">J2S17_003068</name>
</gene>
<dbReference type="CDD" id="cd03768">
    <property type="entry name" value="SR_ResInv"/>
    <property type="match status" value="1"/>
</dbReference>
<dbReference type="Proteomes" id="UP001238088">
    <property type="component" value="Unassembled WGS sequence"/>
</dbReference>
<dbReference type="InterPro" id="IPR006119">
    <property type="entry name" value="Resolv_N"/>
</dbReference>
<sequence length="221" mass="26311">MKLGYARVSAKDQNPERQLKKFRELGIEERYIFIDKQSGKDFNRPQYQAMLLIIREGDLIYLDALDRLGRDYDGIIREWKYITRQLNADIVVLENETLFDSRKFRRMGDLGKLMEDQFLSLLSYVAEQERKKNKQRQAEGIEVAKKKGVRFGRRKYEINADFIRVYDEWKSGSITATEGMKRLDLKPNTFYRRVKEYENQRKEQIPCAVKNFLQQTSDKNG</sequence>
<dbReference type="InterPro" id="IPR036162">
    <property type="entry name" value="Resolvase-like_N_sf"/>
</dbReference>